<organism evidence="2 3">
    <name type="scientific">Jatropha curcas</name>
    <name type="common">Barbados nut</name>
    <dbReference type="NCBI Taxonomy" id="180498"/>
    <lineage>
        <taxon>Eukaryota</taxon>
        <taxon>Viridiplantae</taxon>
        <taxon>Streptophyta</taxon>
        <taxon>Embryophyta</taxon>
        <taxon>Tracheophyta</taxon>
        <taxon>Spermatophyta</taxon>
        <taxon>Magnoliopsida</taxon>
        <taxon>eudicotyledons</taxon>
        <taxon>Gunneridae</taxon>
        <taxon>Pentapetalae</taxon>
        <taxon>rosids</taxon>
        <taxon>fabids</taxon>
        <taxon>Malpighiales</taxon>
        <taxon>Euphorbiaceae</taxon>
        <taxon>Crotonoideae</taxon>
        <taxon>Jatropheae</taxon>
        <taxon>Jatropha</taxon>
    </lineage>
</organism>
<accession>A0A067JKV2</accession>
<keyword evidence="1" id="KW-1133">Transmembrane helix</keyword>
<dbReference type="EMBL" id="KK915700">
    <property type="protein sequence ID" value="KDP20630.1"/>
    <property type="molecule type" value="Genomic_DNA"/>
</dbReference>
<keyword evidence="1" id="KW-0812">Transmembrane</keyword>
<protein>
    <submittedName>
        <fullName evidence="2">Uncharacterized protein</fullName>
    </submittedName>
</protein>
<gene>
    <name evidence="2" type="ORF">JCGZ_03836</name>
</gene>
<keyword evidence="3" id="KW-1185">Reference proteome</keyword>
<reference evidence="2 3" key="1">
    <citation type="journal article" date="2014" name="PLoS ONE">
        <title>Global Analysis of Gene Expression Profiles in Physic Nut (Jatropha curcas L.) Seedlings Exposed to Salt Stress.</title>
        <authorList>
            <person name="Zhang L."/>
            <person name="Zhang C."/>
            <person name="Wu P."/>
            <person name="Chen Y."/>
            <person name="Li M."/>
            <person name="Jiang H."/>
            <person name="Wu G."/>
        </authorList>
    </citation>
    <scope>NUCLEOTIDE SEQUENCE [LARGE SCALE GENOMIC DNA]</scope>
    <source>
        <strain evidence="3">cv. GZQX0401</strain>
        <tissue evidence="2">Young leaves</tissue>
    </source>
</reference>
<dbReference type="AlphaFoldDB" id="A0A067JKV2"/>
<keyword evidence="1" id="KW-0472">Membrane</keyword>
<evidence type="ECO:0000256" key="1">
    <source>
        <dbReference type="SAM" id="Phobius"/>
    </source>
</evidence>
<evidence type="ECO:0000313" key="2">
    <source>
        <dbReference type="EMBL" id="KDP20630.1"/>
    </source>
</evidence>
<feature type="transmembrane region" description="Helical" evidence="1">
    <location>
        <begin position="12"/>
        <end position="30"/>
    </location>
</feature>
<name>A0A067JKV2_JATCU</name>
<proteinExistence type="predicted"/>
<sequence length="81" mass="9031">MASYCCGRHSSYGVRHFFSYLVILLCYGVLHKSSGARHLSSALRHYSVACAMIWACEHQVLLIPSMYGFDADTNAMTLPRG</sequence>
<dbReference type="Proteomes" id="UP000027138">
    <property type="component" value="Unassembled WGS sequence"/>
</dbReference>
<evidence type="ECO:0000313" key="3">
    <source>
        <dbReference type="Proteomes" id="UP000027138"/>
    </source>
</evidence>